<dbReference type="Proteomes" id="UP000579812">
    <property type="component" value="Unassembled WGS sequence"/>
</dbReference>
<organism evidence="2 3">
    <name type="scientific">Onychostoma macrolepis</name>
    <dbReference type="NCBI Taxonomy" id="369639"/>
    <lineage>
        <taxon>Eukaryota</taxon>
        <taxon>Metazoa</taxon>
        <taxon>Chordata</taxon>
        <taxon>Craniata</taxon>
        <taxon>Vertebrata</taxon>
        <taxon>Euteleostomi</taxon>
        <taxon>Actinopterygii</taxon>
        <taxon>Neopterygii</taxon>
        <taxon>Teleostei</taxon>
        <taxon>Ostariophysi</taxon>
        <taxon>Cypriniformes</taxon>
        <taxon>Cyprinidae</taxon>
        <taxon>Acrossocheilinae</taxon>
        <taxon>Onychostoma</taxon>
    </lineage>
</organism>
<dbReference type="AlphaFoldDB" id="A0A7J6D4Q1"/>
<reference evidence="2 3" key="1">
    <citation type="submission" date="2020-04" db="EMBL/GenBank/DDBJ databases">
        <title>Chromosome-level genome assembly of a cyprinid fish Onychostoma macrolepis by integration of Nanopore Sequencing, Bionano and Hi-C technology.</title>
        <authorList>
            <person name="Wang D."/>
        </authorList>
    </citation>
    <scope>NUCLEOTIDE SEQUENCE [LARGE SCALE GENOMIC DNA]</scope>
    <source>
        <strain evidence="2">SWU-2019</strain>
        <tissue evidence="2">Muscle</tissue>
    </source>
</reference>
<dbReference type="EMBL" id="JAAMOB010000004">
    <property type="protein sequence ID" value="KAF4114223.1"/>
    <property type="molecule type" value="Genomic_DNA"/>
</dbReference>
<sequence>MMTGYLAAKGIRAAESWVGRALQTIHRPYHEMRCGGARNLNPIPYHAAYTGHKLHLDQNEKLGMFGVTHVLAIDGYSSKIMAYACMPVKNNLTIYEKVYRPAVINNGMWDQIREDHGKEFFLTLYIQEILADHRLNTETPPYRQTQSTKQLKNGLSQDHVTRTM</sequence>
<dbReference type="PANTHER" id="PTHR46791">
    <property type="entry name" value="EXPRESSED PROTEIN"/>
    <property type="match status" value="1"/>
</dbReference>
<protein>
    <submittedName>
        <fullName evidence="2">Uncharacterized protein</fullName>
    </submittedName>
</protein>
<evidence type="ECO:0000313" key="2">
    <source>
        <dbReference type="EMBL" id="KAF4114223.1"/>
    </source>
</evidence>
<dbReference type="PANTHER" id="PTHR46791:SF7">
    <property type="entry name" value="INTEGRASE CATALYTIC DOMAIN-CONTAINING PROTEIN"/>
    <property type="match status" value="1"/>
</dbReference>
<gene>
    <name evidence="2" type="ORF">G5714_004446</name>
</gene>
<comment type="caution">
    <text evidence="2">The sequence shown here is derived from an EMBL/GenBank/DDBJ whole genome shotgun (WGS) entry which is preliminary data.</text>
</comment>
<keyword evidence="3" id="KW-1185">Reference proteome</keyword>
<accession>A0A7J6D4Q1</accession>
<name>A0A7J6D4Q1_9TELE</name>
<feature type="region of interest" description="Disordered" evidence="1">
    <location>
        <begin position="139"/>
        <end position="164"/>
    </location>
</feature>
<proteinExistence type="predicted"/>
<feature type="compositionally biased region" description="Polar residues" evidence="1">
    <location>
        <begin position="139"/>
        <end position="158"/>
    </location>
</feature>
<evidence type="ECO:0000256" key="1">
    <source>
        <dbReference type="SAM" id="MobiDB-lite"/>
    </source>
</evidence>
<evidence type="ECO:0000313" key="3">
    <source>
        <dbReference type="Proteomes" id="UP000579812"/>
    </source>
</evidence>